<evidence type="ECO:0000313" key="13">
    <source>
        <dbReference type="Proteomes" id="UP000228859"/>
    </source>
</evidence>
<dbReference type="GO" id="GO:0000155">
    <property type="term" value="F:phosphorelay sensor kinase activity"/>
    <property type="evidence" value="ECO:0007669"/>
    <property type="project" value="InterPro"/>
</dbReference>
<keyword evidence="4" id="KW-0597">Phosphoprotein</keyword>
<dbReference type="InterPro" id="IPR047994">
    <property type="entry name" value="ArsS-like"/>
</dbReference>
<comment type="caution">
    <text evidence="12">The sequence shown here is derived from an EMBL/GenBank/DDBJ whole genome shotgun (WGS) entry which is preliminary data.</text>
</comment>
<evidence type="ECO:0000256" key="3">
    <source>
        <dbReference type="ARBA" id="ARBA00012438"/>
    </source>
</evidence>
<dbReference type="Gene3D" id="1.10.287.130">
    <property type="match status" value="1"/>
</dbReference>
<dbReference type="AlphaFoldDB" id="A0A2D3WJW8"/>
<sequence>MISRRHSVFFKLHAFFFLALIVLILLFISALAEQERQKFHLLTHRSMELSRIIDETKAQTCMEKNQELSEAGFKVIETKTPQCEAIILPPPMQSKLRSRNVKVTIYKDDSGFIYELSEGHCTMLYRDMAEGKTYYFVWFLFFALLGGLVNMYLLLWSNLKPLKYLYEQIQRYGEGKEILNTANNGKDEIALISNALYDALEKQNKLKKSRELFLRNIMHELKTPITKGKLIVELEEPSPNRTLLAKLFSRLEHLIHQMADIEKMHAYSLVKQPHNLDLMIQNALDNLMIEPESVHVSGCDQNITVDEALFTSALQNLIDNAVRHASALPIEIACEHDHICIRNSGEPLKRPVEEALQAFVTERGDGGLGLGLYIAQSVIDLHRFNLKYRYEEGIHHFCIRFT</sequence>
<evidence type="ECO:0000256" key="4">
    <source>
        <dbReference type="ARBA" id="ARBA00022553"/>
    </source>
</evidence>
<dbReference type="Pfam" id="PF02518">
    <property type="entry name" value="HATPase_c"/>
    <property type="match status" value="1"/>
</dbReference>
<evidence type="ECO:0000256" key="2">
    <source>
        <dbReference type="ARBA" id="ARBA00004141"/>
    </source>
</evidence>
<dbReference type="InterPro" id="IPR003594">
    <property type="entry name" value="HATPase_dom"/>
</dbReference>
<dbReference type="GO" id="GO:0016020">
    <property type="term" value="C:membrane"/>
    <property type="evidence" value="ECO:0007669"/>
    <property type="project" value="UniProtKB-SubCell"/>
</dbReference>
<dbReference type="SUPFAM" id="SSF47384">
    <property type="entry name" value="Homodimeric domain of signal transducing histidine kinase"/>
    <property type="match status" value="1"/>
</dbReference>
<evidence type="ECO:0000313" key="12">
    <source>
        <dbReference type="EMBL" id="DAB39330.1"/>
    </source>
</evidence>
<evidence type="ECO:0000256" key="8">
    <source>
        <dbReference type="ARBA" id="ARBA00022989"/>
    </source>
</evidence>
<keyword evidence="9 10" id="KW-0472">Membrane</keyword>
<dbReference type="PROSITE" id="PS50109">
    <property type="entry name" value="HIS_KIN"/>
    <property type="match status" value="1"/>
</dbReference>
<organism evidence="12 13">
    <name type="scientific">Sulfuricurvum kujiense</name>
    <dbReference type="NCBI Taxonomy" id="148813"/>
    <lineage>
        <taxon>Bacteria</taxon>
        <taxon>Pseudomonadati</taxon>
        <taxon>Campylobacterota</taxon>
        <taxon>Epsilonproteobacteria</taxon>
        <taxon>Campylobacterales</taxon>
        <taxon>Sulfurimonadaceae</taxon>
        <taxon>Sulfuricurvum</taxon>
    </lineage>
</organism>
<dbReference type="InterPro" id="IPR036097">
    <property type="entry name" value="HisK_dim/P_sf"/>
</dbReference>
<evidence type="ECO:0000256" key="1">
    <source>
        <dbReference type="ARBA" id="ARBA00000085"/>
    </source>
</evidence>
<proteinExistence type="predicted"/>
<dbReference type="EC" id="2.7.13.3" evidence="3"/>
<dbReference type="InterPro" id="IPR005467">
    <property type="entry name" value="His_kinase_dom"/>
</dbReference>
<dbReference type="InterPro" id="IPR003661">
    <property type="entry name" value="HisK_dim/P_dom"/>
</dbReference>
<gene>
    <name evidence="12" type="ORF">CFH83_01270</name>
</gene>
<evidence type="ECO:0000256" key="5">
    <source>
        <dbReference type="ARBA" id="ARBA00022679"/>
    </source>
</evidence>
<keyword evidence="6 10" id="KW-0812">Transmembrane</keyword>
<feature type="transmembrane region" description="Helical" evidence="10">
    <location>
        <begin position="12"/>
        <end position="32"/>
    </location>
</feature>
<dbReference type="SMART" id="SM00387">
    <property type="entry name" value="HATPase_c"/>
    <property type="match status" value="1"/>
</dbReference>
<keyword evidence="8 10" id="KW-1133">Transmembrane helix</keyword>
<accession>A0A2D3WJW8</accession>
<dbReference type="CDD" id="cd00082">
    <property type="entry name" value="HisKA"/>
    <property type="match status" value="1"/>
</dbReference>
<comment type="subcellular location">
    <subcellularLocation>
        <location evidence="2">Membrane</location>
        <topology evidence="2">Multi-pass membrane protein</topology>
    </subcellularLocation>
</comment>
<comment type="catalytic activity">
    <reaction evidence="1">
        <text>ATP + protein L-histidine = ADP + protein N-phospho-L-histidine.</text>
        <dbReference type="EC" id="2.7.13.3"/>
    </reaction>
</comment>
<keyword evidence="5" id="KW-0808">Transferase</keyword>
<dbReference type="PANTHER" id="PTHR45528">
    <property type="entry name" value="SENSOR HISTIDINE KINASE CPXA"/>
    <property type="match status" value="1"/>
</dbReference>
<dbReference type="InterPro" id="IPR050398">
    <property type="entry name" value="HssS/ArlS-like"/>
</dbReference>
<dbReference type="PANTHER" id="PTHR45528:SF12">
    <property type="entry name" value="SENSOR HISTIDINE KINASE ARSS"/>
    <property type="match status" value="1"/>
</dbReference>
<dbReference type="Proteomes" id="UP000228859">
    <property type="component" value="Unassembled WGS sequence"/>
</dbReference>
<feature type="domain" description="Histidine kinase" evidence="11">
    <location>
        <begin position="216"/>
        <end position="402"/>
    </location>
</feature>
<feature type="transmembrane region" description="Helical" evidence="10">
    <location>
        <begin position="133"/>
        <end position="155"/>
    </location>
</feature>
<dbReference type="Gene3D" id="3.30.565.10">
    <property type="entry name" value="Histidine kinase-like ATPase, C-terminal domain"/>
    <property type="match status" value="1"/>
</dbReference>
<reference evidence="12 13" key="1">
    <citation type="journal article" date="2017" name="Front. Microbiol.">
        <title>Comparative Genomic Analysis of the Class Epsilonproteobacteria and Proposed Reclassification to Epsilonbacteraeota (phyl. nov.).</title>
        <authorList>
            <person name="Waite D.W."/>
            <person name="Vanwonterghem I."/>
            <person name="Rinke C."/>
            <person name="Parks D.H."/>
            <person name="Zhang Y."/>
            <person name="Takai K."/>
            <person name="Sievert S.M."/>
            <person name="Simon J."/>
            <person name="Campbell B.J."/>
            <person name="Hanson T.E."/>
            <person name="Woyke T."/>
            <person name="Klotz M.G."/>
            <person name="Hugenholtz P."/>
        </authorList>
    </citation>
    <scope>NUCLEOTIDE SEQUENCE [LARGE SCALE GENOMIC DNA]</scope>
    <source>
        <strain evidence="12">UBA12443</strain>
    </source>
</reference>
<dbReference type="SUPFAM" id="SSF55874">
    <property type="entry name" value="ATPase domain of HSP90 chaperone/DNA topoisomerase II/histidine kinase"/>
    <property type="match status" value="1"/>
</dbReference>
<evidence type="ECO:0000256" key="10">
    <source>
        <dbReference type="SAM" id="Phobius"/>
    </source>
</evidence>
<protein>
    <recommendedName>
        <fullName evidence="3">histidine kinase</fullName>
        <ecNumber evidence="3">2.7.13.3</ecNumber>
    </recommendedName>
</protein>
<keyword evidence="7" id="KW-0418">Kinase</keyword>
<evidence type="ECO:0000256" key="6">
    <source>
        <dbReference type="ARBA" id="ARBA00022692"/>
    </source>
</evidence>
<dbReference type="EMBL" id="DLUI01000020">
    <property type="protein sequence ID" value="DAB39330.1"/>
    <property type="molecule type" value="Genomic_DNA"/>
</dbReference>
<evidence type="ECO:0000256" key="9">
    <source>
        <dbReference type="ARBA" id="ARBA00023136"/>
    </source>
</evidence>
<dbReference type="RefSeq" id="WP_294895869.1">
    <property type="nucleotide sequence ID" value="NZ_DLUI01000020.1"/>
</dbReference>
<dbReference type="NCBIfam" id="NF038389">
    <property type="entry name" value="ArsS_fam_HK"/>
    <property type="match status" value="1"/>
</dbReference>
<dbReference type="InterPro" id="IPR036890">
    <property type="entry name" value="HATPase_C_sf"/>
</dbReference>
<evidence type="ECO:0000259" key="11">
    <source>
        <dbReference type="PROSITE" id="PS50109"/>
    </source>
</evidence>
<name>A0A2D3WJW8_9BACT</name>
<evidence type="ECO:0000256" key="7">
    <source>
        <dbReference type="ARBA" id="ARBA00022777"/>
    </source>
</evidence>